<organism evidence="2 3">
    <name type="scientific">Coemansia javaensis</name>
    <dbReference type="NCBI Taxonomy" id="2761396"/>
    <lineage>
        <taxon>Eukaryota</taxon>
        <taxon>Fungi</taxon>
        <taxon>Fungi incertae sedis</taxon>
        <taxon>Zoopagomycota</taxon>
        <taxon>Kickxellomycotina</taxon>
        <taxon>Kickxellomycetes</taxon>
        <taxon>Kickxellales</taxon>
        <taxon>Kickxellaceae</taxon>
        <taxon>Coemansia</taxon>
    </lineage>
</organism>
<proteinExistence type="predicted"/>
<feature type="non-terminal residue" evidence="2">
    <location>
        <position position="1"/>
    </location>
</feature>
<dbReference type="EMBL" id="JANBUL010000175">
    <property type="protein sequence ID" value="KAJ2779469.1"/>
    <property type="molecule type" value="Genomic_DNA"/>
</dbReference>
<dbReference type="Proteomes" id="UP001140217">
    <property type="component" value="Unassembled WGS sequence"/>
</dbReference>
<keyword evidence="3" id="KW-1185">Reference proteome</keyword>
<evidence type="ECO:0000313" key="3">
    <source>
        <dbReference type="Proteomes" id="UP001140217"/>
    </source>
</evidence>
<accession>A0A9W8H7G3</accession>
<evidence type="ECO:0000313" key="2">
    <source>
        <dbReference type="EMBL" id="KAJ2779469.1"/>
    </source>
</evidence>
<dbReference type="AlphaFoldDB" id="A0A9W8H7G3"/>
<gene>
    <name evidence="2" type="ORF">H4R18_003988</name>
</gene>
<sequence length="77" mass="8651">HATPSWMNIVLVLKCLMLRIPTLVQLSAIHAPAKPVLEVVSAYSQQYPHLAGIKLKLNDSDDPFAHKCRRNTFEASR</sequence>
<feature type="chain" id="PRO_5040885915" evidence="1">
    <location>
        <begin position="27"/>
        <end position="77"/>
    </location>
</feature>
<keyword evidence="1" id="KW-0732">Signal</keyword>
<reference evidence="2" key="1">
    <citation type="submission" date="2022-07" db="EMBL/GenBank/DDBJ databases">
        <title>Phylogenomic reconstructions and comparative analyses of Kickxellomycotina fungi.</title>
        <authorList>
            <person name="Reynolds N.K."/>
            <person name="Stajich J.E."/>
            <person name="Barry K."/>
            <person name="Grigoriev I.V."/>
            <person name="Crous P."/>
            <person name="Smith M.E."/>
        </authorList>
    </citation>
    <scope>NUCLEOTIDE SEQUENCE</scope>
    <source>
        <strain evidence="2">NBRC 105414</strain>
    </source>
</reference>
<name>A0A9W8H7G3_9FUNG</name>
<comment type="caution">
    <text evidence="2">The sequence shown here is derived from an EMBL/GenBank/DDBJ whole genome shotgun (WGS) entry which is preliminary data.</text>
</comment>
<dbReference type="OrthoDB" id="5664002at2759"/>
<feature type="signal peptide" evidence="1">
    <location>
        <begin position="1"/>
        <end position="26"/>
    </location>
</feature>
<protein>
    <submittedName>
        <fullName evidence="2">Uncharacterized protein</fullName>
    </submittedName>
</protein>
<evidence type="ECO:0000256" key="1">
    <source>
        <dbReference type="SAM" id="SignalP"/>
    </source>
</evidence>